<dbReference type="SUPFAM" id="SSF53756">
    <property type="entry name" value="UDP-Glycosyltransferase/glycogen phosphorylase"/>
    <property type="match status" value="1"/>
</dbReference>
<keyword evidence="2" id="KW-1133">Transmembrane helix</keyword>
<proteinExistence type="predicted"/>
<keyword evidence="2" id="KW-0472">Membrane</keyword>
<keyword evidence="4" id="KW-0328">Glycosyltransferase</keyword>
<gene>
    <name evidence="4" type="ORF">MNB_ARC-1_730</name>
</gene>
<reference evidence="4" key="1">
    <citation type="submission" date="2018-10" db="EMBL/GenBank/DDBJ databases">
        <authorList>
            <person name="Aoki K."/>
        </authorList>
    </citation>
    <scope>NUCLEOTIDE SEQUENCE</scope>
</reference>
<dbReference type="EC" id="2.4.99.12" evidence="4"/>
<dbReference type="GO" id="GO:0005886">
    <property type="term" value="C:plasma membrane"/>
    <property type="evidence" value="ECO:0007669"/>
    <property type="project" value="TreeGrafter"/>
</dbReference>
<name>A0A3B1DX58_9ZZZZ</name>
<dbReference type="InterPro" id="IPR038107">
    <property type="entry name" value="Glycos_transf_N_sf"/>
</dbReference>
<dbReference type="PANTHER" id="PTHR42755:SF1">
    <property type="entry name" value="3-DEOXY-D-MANNO-OCTULOSONIC ACID TRANSFERASE, MITOCHONDRIAL-RELATED"/>
    <property type="match status" value="1"/>
</dbReference>
<sequence length="383" mass="44340">MFTFFYYLLALIIYIIAIPYLIFKSFSSKYKDAIPAKFFFKNNLKFKKNNIWFHACSMGEVNAIKPIIEKYNKEDINLSVITNTGFEHGLNMKVNVRYLPFEIFLPFWMTPQKVLLVVEAELWYILFLVASKQGTKTILINARINDKSYKTYKRFSFFYKYIFKNIDKIFAQSKIDKTRLVELGAKNVEVIGNIKLTTLPKITKKLIKPNDIVITAGSTHKEEEELILNSWNKNQGKLIIVPRHPERFDEVFELIRTFCNNKNITFSRYSKLTNFNSDIILIDKMGELNNIYAISDIVILGGSFIHSAGGHNPIEPAFFKCKLISGKTIFNQKSLFECVIDYKLVDAYELPKVLHNSNKLKKTSLVQSGNIEPIINEINNTKG</sequence>
<dbReference type="InterPro" id="IPR039901">
    <property type="entry name" value="Kdotransferase"/>
</dbReference>
<dbReference type="PANTHER" id="PTHR42755">
    <property type="entry name" value="3-DEOXY-MANNO-OCTULOSONATE CYTIDYLYLTRANSFERASE"/>
    <property type="match status" value="1"/>
</dbReference>
<dbReference type="EMBL" id="UOYO01000020">
    <property type="protein sequence ID" value="VAY87193.1"/>
    <property type="molecule type" value="Genomic_DNA"/>
</dbReference>
<dbReference type="GO" id="GO:0009245">
    <property type="term" value="P:lipid A biosynthetic process"/>
    <property type="evidence" value="ECO:0007669"/>
    <property type="project" value="TreeGrafter"/>
</dbReference>
<dbReference type="Pfam" id="PF04413">
    <property type="entry name" value="Glycos_transf_N"/>
    <property type="match status" value="1"/>
</dbReference>
<evidence type="ECO:0000313" key="4">
    <source>
        <dbReference type="EMBL" id="VAY87193.1"/>
    </source>
</evidence>
<dbReference type="AlphaFoldDB" id="A0A3B1DX58"/>
<dbReference type="InterPro" id="IPR007507">
    <property type="entry name" value="Glycos_transf_N"/>
</dbReference>
<evidence type="ECO:0000259" key="3">
    <source>
        <dbReference type="Pfam" id="PF04413"/>
    </source>
</evidence>
<protein>
    <submittedName>
        <fullName evidence="4">Lipid IVA 3-deoxy-D-manno-octulosonic acid transferase [often with also]</fullName>
        <ecNumber evidence="4">2.4.99.12</ecNumber>
    </submittedName>
</protein>
<keyword evidence="2" id="KW-0812">Transmembrane</keyword>
<evidence type="ECO:0000256" key="1">
    <source>
        <dbReference type="ARBA" id="ARBA00022679"/>
    </source>
</evidence>
<dbReference type="GO" id="GO:0043842">
    <property type="term" value="F:Kdo transferase activity"/>
    <property type="evidence" value="ECO:0007669"/>
    <property type="project" value="UniProtKB-EC"/>
</dbReference>
<evidence type="ECO:0000256" key="2">
    <source>
        <dbReference type="SAM" id="Phobius"/>
    </source>
</evidence>
<organism evidence="4">
    <name type="scientific">hydrothermal vent metagenome</name>
    <dbReference type="NCBI Taxonomy" id="652676"/>
    <lineage>
        <taxon>unclassified sequences</taxon>
        <taxon>metagenomes</taxon>
        <taxon>ecological metagenomes</taxon>
    </lineage>
</organism>
<feature type="transmembrane region" description="Helical" evidence="2">
    <location>
        <begin position="6"/>
        <end position="23"/>
    </location>
</feature>
<accession>A0A3B1DX58</accession>
<dbReference type="NCBIfam" id="NF004389">
    <property type="entry name" value="PRK05749.1-5"/>
    <property type="match status" value="1"/>
</dbReference>
<dbReference type="Gene3D" id="3.40.50.2000">
    <property type="entry name" value="Glycogen Phosphorylase B"/>
    <property type="match status" value="1"/>
</dbReference>
<keyword evidence="1 4" id="KW-0808">Transferase</keyword>
<feature type="domain" description="3-deoxy-D-manno-octulosonic-acid transferase N-terminal" evidence="3">
    <location>
        <begin position="37"/>
        <end position="196"/>
    </location>
</feature>
<dbReference type="Gene3D" id="3.40.50.11720">
    <property type="entry name" value="3-Deoxy-D-manno-octulosonic-acid transferase, N-terminal domain"/>
    <property type="match status" value="1"/>
</dbReference>